<accession>A0AAN9HRG3</accession>
<dbReference type="Proteomes" id="UP001372338">
    <property type="component" value="Unassembled WGS sequence"/>
</dbReference>
<feature type="transmembrane region" description="Helical" evidence="1">
    <location>
        <begin position="52"/>
        <end position="73"/>
    </location>
</feature>
<evidence type="ECO:0000313" key="3">
    <source>
        <dbReference type="Proteomes" id="UP001372338"/>
    </source>
</evidence>
<feature type="transmembrane region" description="Helical" evidence="1">
    <location>
        <begin position="21"/>
        <end position="40"/>
    </location>
</feature>
<keyword evidence="1" id="KW-0472">Membrane</keyword>
<keyword evidence="1" id="KW-1133">Transmembrane helix</keyword>
<organism evidence="2 3">
    <name type="scientific">Crotalaria pallida</name>
    <name type="common">Smooth rattlebox</name>
    <name type="synonym">Crotalaria striata</name>
    <dbReference type="NCBI Taxonomy" id="3830"/>
    <lineage>
        <taxon>Eukaryota</taxon>
        <taxon>Viridiplantae</taxon>
        <taxon>Streptophyta</taxon>
        <taxon>Embryophyta</taxon>
        <taxon>Tracheophyta</taxon>
        <taxon>Spermatophyta</taxon>
        <taxon>Magnoliopsida</taxon>
        <taxon>eudicotyledons</taxon>
        <taxon>Gunneridae</taxon>
        <taxon>Pentapetalae</taxon>
        <taxon>rosids</taxon>
        <taxon>fabids</taxon>
        <taxon>Fabales</taxon>
        <taxon>Fabaceae</taxon>
        <taxon>Papilionoideae</taxon>
        <taxon>50 kb inversion clade</taxon>
        <taxon>genistoids sensu lato</taxon>
        <taxon>core genistoids</taxon>
        <taxon>Crotalarieae</taxon>
        <taxon>Crotalaria</taxon>
    </lineage>
</organism>
<proteinExistence type="predicted"/>
<protein>
    <submittedName>
        <fullName evidence="2">Uncharacterized protein</fullName>
    </submittedName>
</protein>
<evidence type="ECO:0000256" key="1">
    <source>
        <dbReference type="SAM" id="Phobius"/>
    </source>
</evidence>
<dbReference type="EMBL" id="JAYWIO010000008">
    <property type="protein sequence ID" value="KAK7246494.1"/>
    <property type="molecule type" value="Genomic_DNA"/>
</dbReference>
<keyword evidence="1" id="KW-0812">Transmembrane</keyword>
<sequence>MGTSQHNLSSILQRRVREYHCFGTVCFHLTVFSTLTYYTSHSFASSLHFDPLVFLYSFCFFYVPFSHSFCFVYSSLASSTLYQTHYFVMCLPLLWF</sequence>
<gene>
    <name evidence="2" type="ORF">RIF29_41363</name>
</gene>
<comment type="caution">
    <text evidence="2">The sequence shown here is derived from an EMBL/GenBank/DDBJ whole genome shotgun (WGS) entry which is preliminary data.</text>
</comment>
<name>A0AAN9HRG3_CROPI</name>
<dbReference type="AlphaFoldDB" id="A0AAN9HRG3"/>
<keyword evidence="3" id="KW-1185">Reference proteome</keyword>
<evidence type="ECO:0000313" key="2">
    <source>
        <dbReference type="EMBL" id="KAK7246494.1"/>
    </source>
</evidence>
<reference evidence="2 3" key="1">
    <citation type="submission" date="2024-01" db="EMBL/GenBank/DDBJ databases">
        <title>The genomes of 5 underutilized Papilionoideae crops provide insights into root nodulation and disease resistanc.</title>
        <authorList>
            <person name="Yuan L."/>
        </authorList>
    </citation>
    <scope>NUCLEOTIDE SEQUENCE [LARGE SCALE GENOMIC DNA]</scope>
    <source>
        <strain evidence="2">ZHUSHIDOU_FW_LH</strain>
        <tissue evidence="2">Leaf</tissue>
    </source>
</reference>